<keyword evidence="4" id="KW-0479">Metal-binding</keyword>
<evidence type="ECO:0000256" key="9">
    <source>
        <dbReference type="ARBA" id="ARBA00022842"/>
    </source>
</evidence>
<dbReference type="GO" id="GO:0046872">
    <property type="term" value="F:metal ion binding"/>
    <property type="evidence" value="ECO:0007669"/>
    <property type="project" value="UniProtKB-KW"/>
</dbReference>
<evidence type="ECO:0000256" key="14">
    <source>
        <dbReference type="ARBA" id="ARBA00075117"/>
    </source>
</evidence>
<reference evidence="17 18" key="1">
    <citation type="submission" date="2016-10" db="EMBL/GenBank/DDBJ databases">
        <authorList>
            <person name="de Groot N.N."/>
        </authorList>
    </citation>
    <scope>NUCLEOTIDE SEQUENCE [LARGE SCALE GENOMIC DNA]</scope>
    <source>
        <strain evidence="17 18">CGMCC 4.6533</strain>
    </source>
</reference>
<dbReference type="Pfam" id="PF08447">
    <property type="entry name" value="PAS_3"/>
    <property type="match status" value="1"/>
</dbReference>
<dbReference type="Gene3D" id="3.30.450.20">
    <property type="entry name" value="PAS domain"/>
    <property type="match status" value="2"/>
</dbReference>
<dbReference type="Pfam" id="PF07228">
    <property type="entry name" value="SpoIIE"/>
    <property type="match status" value="1"/>
</dbReference>
<evidence type="ECO:0000259" key="16">
    <source>
        <dbReference type="PROSITE" id="PS50112"/>
    </source>
</evidence>
<keyword evidence="3" id="KW-0808">Transferase</keyword>
<evidence type="ECO:0000256" key="11">
    <source>
        <dbReference type="ARBA" id="ARBA00023211"/>
    </source>
</evidence>
<evidence type="ECO:0000313" key="17">
    <source>
        <dbReference type="EMBL" id="SDI28178.1"/>
    </source>
</evidence>
<dbReference type="Gene3D" id="3.30.450.40">
    <property type="match status" value="1"/>
</dbReference>
<keyword evidence="9" id="KW-0460">Magnesium</keyword>
<dbReference type="PROSITE" id="PS50112">
    <property type="entry name" value="PAS"/>
    <property type="match status" value="1"/>
</dbReference>
<protein>
    <recommendedName>
        <fullName evidence="1">protein-serine/threonine phosphatase</fullName>
        <ecNumber evidence="1">3.1.3.16</ecNumber>
    </recommendedName>
    <alternativeName>
        <fullName evidence="15">Protein-serine/threonine phosphatase</fullName>
    </alternativeName>
    <alternativeName>
        <fullName evidence="14">Serine/threonine-protein kinase</fullName>
    </alternativeName>
</protein>
<dbReference type="SMART" id="SM00086">
    <property type="entry name" value="PAC"/>
    <property type="match status" value="1"/>
</dbReference>
<dbReference type="NCBIfam" id="TIGR00229">
    <property type="entry name" value="sensory_box"/>
    <property type="match status" value="1"/>
</dbReference>
<dbReference type="PANTHER" id="PTHR43156">
    <property type="entry name" value="STAGE II SPORULATION PROTEIN E-RELATED"/>
    <property type="match status" value="1"/>
</dbReference>
<dbReference type="GO" id="GO:0005524">
    <property type="term" value="F:ATP binding"/>
    <property type="evidence" value="ECO:0007669"/>
    <property type="project" value="UniProtKB-KW"/>
</dbReference>
<dbReference type="InterPro" id="IPR029016">
    <property type="entry name" value="GAF-like_dom_sf"/>
</dbReference>
<dbReference type="SUPFAM" id="SSF55785">
    <property type="entry name" value="PYP-like sensor domain (PAS domain)"/>
    <property type="match status" value="2"/>
</dbReference>
<dbReference type="GO" id="GO:0004722">
    <property type="term" value="F:protein serine/threonine phosphatase activity"/>
    <property type="evidence" value="ECO:0007669"/>
    <property type="project" value="UniProtKB-EC"/>
</dbReference>
<comment type="catalytic activity">
    <reaction evidence="12">
        <text>O-phospho-L-seryl-[protein] + H2O = L-seryl-[protein] + phosphate</text>
        <dbReference type="Rhea" id="RHEA:20629"/>
        <dbReference type="Rhea" id="RHEA-COMP:9863"/>
        <dbReference type="Rhea" id="RHEA-COMP:11604"/>
        <dbReference type="ChEBI" id="CHEBI:15377"/>
        <dbReference type="ChEBI" id="CHEBI:29999"/>
        <dbReference type="ChEBI" id="CHEBI:43474"/>
        <dbReference type="ChEBI" id="CHEBI:83421"/>
        <dbReference type="EC" id="3.1.3.16"/>
    </reaction>
</comment>
<keyword evidence="8" id="KW-0067">ATP-binding</keyword>
<dbReference type="STRING" id="633440.SAMN05421869_10532"/>
<evidence type="ECO:0000256" key="13">
    <source>
        <dbReference type="ARBA" id="ARBA00056274"/>
    </source>
</evidence>
<keyword evidence="2" id="KW-0597">Phosphoprotein</keyword>
<dbReference type="InterPro" id="IPR001932">
    <property type="entry name" value="PPM-type_phosphatase-like_dom"/>
</dbReference>
<gene>
    <name evidence="17" type="ORF">SAMN05421869_10532</name>
</gene>
<keyword evidence="7" id="KW-0378">Hydrolase</keyword>
<dbReference type="InterPro" id="IPR052016">
    <property type="entry name" value="Bact_Sigma-Reg"/>
</dbReference>
<evidence type="ECO:0000256" key="12">
    <source>
        <dbReference type="ARBA" id="ARBA00047761"/>
    </source>
</evidence>
<dbReference type="InterPro" id="IPR013656">
    <property type="entry name" value="PAS_4"/>
</dbReference>
<dbReference type="OrthoDB" id="118142at2"/>
<evidence type="ECO:0000256" key="6">
    <source>
        <dbReference type="ARBA" id="ARBA00022777"/>
    </source>
</evidence>
<dbReference type="FunFam" id="3.60.40.10:FF:000005">
    <property type="entry name" value="Serine/threonine protein phosphatase"/>
    <property type="match status" value="1"/>
</dbReference>
<dbReference type="GO" id="GO:0016301">
    <property type="term" value="F:kinase activity"/>
    <property type="evidence" value="ECO:0007669"/>
    <property type="project" value="UniProtKB-KW"/>
</dbReference>
<keyword evidence="18" id="KW-1185">Reference proteome</keyword>
<keyword evidence="5" id="KW-0547">Nucleotide-binding</keyword>
<keyword evidence="11" id="KW-0464">Manganese</keyword>
<dbReference type="FunFam" id="3.30.450.20:FF:000099">
    <property type="entry name" value="Sensory box sensor histidine kinase"/>
    <property type="match status" value="1"/>
</dbReference>
<dbReference type="AlphaFoldDB" id="A0A1G8JA81"/>
<dbReference type="EMBL" id="FNDJ01000005">
    <property type="protein sequence ID" value="SDI28178.1"/>
    <property type="molecule type" value="Genomic_DNA"/>
</dbReference>
<evidence type="ECO:0000256" key="10">
    <source>
        <dbReference type="ARBA" id="ARBA00022912"/>
    </source>
</evidence>
<dbReference type="Pfam" id="PF08448">
    <property type="entry name" value="PAS_4"/>
    <property type="match status" value="1"/>
</dbReference>
<evidence type="ECO:0000256" key="4">
    <source>
        <dbReference type="ARBA" id="ARBA00022723"/>
    </source>
</evidence>
<dbReference type="Pfam" id="PF13185">
    <property type="entry name" value="GAF_2"/>
    <property type="match status" value="1"/>
</dbReference>
<evidence type="ECO:0000256" key="1">
    <source>
        <dbReference type="ARBA" id="ARBA00013081"/>
    </source>
</evidence>
<evidence type="ECO:0000256" key="3">
    <source>
        <dbReference type="ARBA" id="ARBA00022679"/>
    </source>
</evidence>
<sequence>MGGKAEDNASSVVLVGVFDVAPAGVAVTSGPDHRLVYVNDAYRAIFGERTLGVPFREAFGDLLQRGYFYQLDRVYTTGESLSLREMPFQLGDGVRERYASISISKVPLSDGVQGILMVVAEVTSNVDSARMIDESIAVSRHRFLQRYQSLLQIETDVVWVMDPAGQAIEPSPGWQRMTGQSWDEFRNDGWLQAVHPDDRDGIRRLWDTVRRTRDYFDSAYRLRMADGTYRHVRTRGAPVIDCGELIEWVGTCSDVEQEWQQERRTRLLDQAAAATANMADLDEVLTMLTSVIVPKVVDGCGIYLVPDYEGRPPSPLVVERIVSIVREDLPRAPEPGTVVLDGRGCAFAQAVRTRRPVRRVFPAGDPPPGMAPPGAEEWFAASGANSVAMVPVIVDDSVAAVLEAVICGDREPIGQADVELLNQLIEHAHAHLSNAMRFQRTQRVALALQHSLLPDPPQVPGLEITVRYRPGTTAAEIGGDWYDCFLLPGGAAILTIGDVAGHELAAAVTMSQIRNMLRGLAMDRDEPPGDILRRLNVATESLSGEVTATCVLARLESSAHGDWRLTYSVAGHPPPLLVTREGAARYLEGAVEPPLGIASDQPRASAVASLPPDSTLLLYTDGLIKHPGEHLDHGLTRLLGNVAPLAREPLDVLCDQLLAQMNTTRKDDIAMIALRQPDSLMRPAT</sequence>
<keyword evidence="10" id="KW-0904">Protein phosphatase</keyword>
<evidence type="ECO:0000256" key="8">
    <source>
        <dbReference type="ARBA" id="ARBA00022840"/>
    </source>
</evidence>
<dbReference type="RefSeq" id="WP_090931080.1">
    <property type="nucleotide sequence ID" value="NZ_FNDJ01000005.1"/>
</dbReference>
<evidence type="ECO:0000256" key="15">
    <source>
        <dbReference type="ARBA" id="ARBA00081350"/>
    </source>
</evidence>
<evidence type="ECO:0000256" key="5">
    <source>
        <dbReference type="ARBA" id="ARBA00022741"/>
    </source>
</evidence>
<dbReference type="Gene3D" id="3.60.40.10">
    <property type="entry name" value="PPM-type phosphatase domain"/>
    <property type="match status" value="1"/>
</dbReference>
<dbReference type="SMART" id="SM00091">
    <property type="entry name" value="PAS"/>
    <property type="match status" value="2"/>
</dbReference>
<proteinExistence type="predicted"/>
<name>A0A1G8JA81_9ACTN</name>
<dbReference type="SUPFAM" id="SSF55781">
    <property type="entry name" value="GAF domain-like"/>
    <property type="match status" value="1"/>
</dbReference>
<dbReference type="PANTHER" id="PTHR43156:SF2">
    <property type="entry name" value="STAGE II SPORULATION PROTEIN E"/>
    <property type="match status" value="1"/>
</dbReference>
<evidence type="ECO:0000256" key="2">
    <source>
        <dbReference type="ARBA" id="ARBA00022553"/>
    </source>
</evidence>
<dbReference type="InterPro" id="IPR001610">
    <property type="entry name" value="PAC"/>
</dbReference>
<evidence type="ECO:0000256" key="7">
    <source>
        <dbReference type="ARBA" id="ARBA00022801"/>
    </source>
</evidence>
<dbReference type="SUPFAM" id="SSF81606">
    <property type="entry name" value="PP2C-like"/>
    <property type="match status" value="1"/>
</dbReference>
<dbReference type="InterPro" id="IPR003018">
    <property type="entry name" value="GAF"/>
</dbReference>
<accession>A0A1G8JA81</accession>
<comment type="function">
    <text evidence="13">Primarily acts as an independent SigF regulator that is sensitive to the osmosensory signal, mediating the cross talk of PknD with the SigF regulon. Possesses both phosphatase and kinase activities. The kinase domain functions as a classic anti-sigma factor-like kinase to phosphorylate the anti-anti-sigma factor domain at the canonical regulatory site, and the phosphatase domain antagonizes this activity.</text>
</comment>
<evidence type="ECO:0000313" key="18">
    <source>
        <dbReference type="Proteomes" id="UP000199202"/>
    </source>
</evidence>
<dbReference type="CDD" id="cd00130">
    <property type="entry name" value="PAS"/>
    <property type="match status" value="1"/>
</dbReference>
<dbReference type="InterPro" id="IPR035965">
    <property type="entry name" value="PAS-like_dom_sf"/>
</dbReference>
<dbReference type="InterPro" id="IPR013655">
    <property type="entry name" value="PAS_fold_3"/>
</dbReference>
<dbReference type="SMART" id="SM00331">
    <property type="entry name" value="PP2C_SIG"/>
    <property type="match status" value="1"/>
</dbReference>
<feature type="domain" description="PAS" evidence="16">
    <location>
        <begin position="143"/>
        <end position="213"/>
    </location>
</feature>
<dbReference type="InterPro" id="IPR000014">
    <property type="entry name" value="PAS"/>
</dbReference>
<organism evidence="17 18">
    <name type="scientific">Nonomuraea jiangxiensis</name>
    <dbReference type="NCBI Taxonomy" id="633440"/>
    <lineage>
        <taxon>Bacteria</taxon>
        <taxon>Bacillati</taxon>
        <taxon>Actinomycetota</taxon>
        <taxon>Actinomycetes</taxon>
        <taxon>Streptosporangiales</taxon>
        <taxon>Streptosporangiaceae</taxon>
        <taxon>Nonomuraea</taxon>
    </lineage>
</organism>
<keyword evidence="6" id="KW-0418">Kinase</keyword>
<dbReference type="Proteomes" id="UP000199202">
    <property type="component" value="Unassembled WGS sequence"/>
</dbReference>
<dbReference type="InterPro" id="IPR036457">
    <property type="entry name" value="PPM-type-like_dom_sf"/>
</dbReference>
<dbReference type="EC" id="3.1.3.16" evidence="1"/>